<dbReference type="InterPro" id="IPR007374">
    <property type="entry name" value="ASCH_domain"/>
</dbReference>
<name>A0ABP7EAY0_9STAP</name>
<dbReference type="SUPFAM" id="SSF88697">
    <property type="entry name" value="PUA domain-like"/>
    <property type="match status" value="1"/>
</dbReference>
<keyword evidence="3" id="KW-1185">Reference proteome</keyword>
<reference evidence="3" key="1">
    <citation type="journal article" date="2019" name="Int. J. Syst. Evol. Microbiol.">
        <title>The Global Catalogue of Microorganisms (GCM) 10K type strain sequencing project: providing services to taxonomists for standard genome sequencing and annotation.</title>
        <authorList>
            <consortium name="The Broad Institute Genomics Platform"/>
            <consortium name="The Broad Institute Genome Sequencing Center for Infectious Disease"/>
            <person name="Wu L."/>
            <person name="Ma J."/>
        </authorList>
    </citation>
    <scope>NUCLEOTIDE SEQUENCE [LARGE SCALE GENOMIC DNA]</scope>
    <source>
        <strain evidence="3">JCM 16981</strain>
    </source>
</reference>
<feature type="domain" description="ASCH" evidence="1">
    <location>
        <begin position="5"/>
        <end position="115"/>
    </location>
</feature>
<dbReference type="EMBL" id="BAABCK010000012">
    <property type="protein sequence ID" value="GAA3716688.1"/>
    <property type="molecule type" value="Genomic_DNA"/>
</dbReference>
<accession>A0ABP7EAY0</accession>
<comment type="caution">
    <text evidence="2">The sequence shown here is derived from an EMBL/GenBank/DDBJ whole genome shotgun (WGS) entry which is preliminary data.</text>
</comment>
<organism evidence="2 3">
    <name type="scientific">Salinicoccus jeotgali</name>
    <dbReference type="NCBI Taxonomy" id="381634"/>
    <lineage>
        <taxon>Bacteria</taxon>
        <taxon>Bacillati</taxon>
        <taxon>Bacillota</taxon>
        <taxon>Bacilli</taxon>
        <taxon>Bacillales</taxon>
        <taxon>Staphylococcaceae</taxon>
        <taxon>Salinicoccus</taxon>
    </lineage>
</organism>
<dbReference type="InterPro" id="IPR015947">
    <property type="entry name" value="PUA-like_sf"/>
</dbReference>
<dbReference type="Proteomes" id="UP001500920">
    <property type="component" value="Unassembled WGS sequence"/>
</dbReference>
<proteinExistence type="predicted"/>
<gene>
    <name evidence="2" type="ORF">GCM10022378_03640</name>
</gene>
<evidence type="ECO:0000259" key="1">
    <source>
        <dbReference type="SMART" id="SM01022"/>
    </source>
</evidence>
<dbReference type="InterPro" id="IPR016645">
    <property type="entry name" value="UCP016134"/>
</dbReference>
<evidence type="ECO:0000313" key="2">
    <source>
        <dbReference type="EMBL" id="GAA3716688.1"/>
    </source>
</evidence>
<dbReference type="CDD" id="cd06555">
    <property type="entry name" value="ASCH_PF0470_like"/>
    <property type="match status" value="1"/>
</dbReference>
<dbReference type="SMART" id="SM01022">
    <property type="entry name" value="ASCH"/>
    <property type="match status" value="1"/>
</dbReference>
<dbReference type="Pfam" id="PF04266">
    <property type="entry name" value="ASCH"/>
    <property type="match status" value="1"/>
</dbReference>
<dbReference type="PIRSF" id="PIRSF016134">
    <property type="entry name" value="UCP016134"/>
    <property type="match status" value="1"/>
</dbReference>
<sequence length="120" mass="13962">MEHHMHLFKTPFNMIQSGYKTVEVRLNDDKRRKLKPNDTIHFTVLPEEDQSVTVTVEKLETYPTFKDMYTSISGKELGNDRGETIAEMIRNTYDIYSSEQEEKWGAVAIYIRLAADSPDD</sequence>
<protein>
    <submittedName>
        <fullName evidence="2">ASCH domain-containing protein</fullName>
    </submittedName>
</protein>
<dbReference type="RefSeq" id="WP_344700916.1">
    <property type="nucleotide sequence ID" value="NZ_BAABCK010000012.1"/>
</dbReference>
<evidence type="ECO:0000313" key="3">
    <source>
        <dbReference type="Proteomes" id="UP001500920"/>
    </source>
</evidence>
<dbReference type="Gene3D" id="2.30.130.30">
    <property type="entry name" value="Hypothetical protein"/>
    <property type="match status" value="1"/>
</dbReference>